<dbReference type="Pfam" id="PF01740">
    <property type="entry name" value="STAS"/>
    <property type="match status" value="1"/>
</dbReference>
<sequence>MSVHICDRCGDVTVDAERCHCMIAAAAPAPAAALRRPPAGVAPVRPGPRLQPAPHSDAAPPRPVPARRRTLAVRLHTPLPRVTVAQISGTLEESTAAVLSEKVTALFGRAVHIVVDLTGTATLTHGGVRVLLGLHREATGRGTQLHLTRPSASAGGTGRKLLDRLATDRLIRLAPSADAVLSALSGGPSRTSATS</sequence>
<dbReference type="EMBL" id="SHKL01000001">
    <property type="protein sequence ID" value="RZT86694.1"/>
    <property type="molecule type" value="Genomic_DNA"/>
</dbReference>
<gene>
    <name evidence="3" type="ORF">EV383_3591</name>
</gene>
<dbReference type="CDD" id="cd07043">
    <property type="entry name" value="STAS_anti-anti-sigma_factors"/>
    <property type="match status" value="1"/>
</dbReference>
<organism evidence="3 4">
    <name type="scientific">Pseudonocardia sediminis</name>
    <dbReference type="NCBI Taxonomy" id="1397368"/>
    <lineage>
        <taxon>Bacteria</taxon>
        <taxon>Bacillati</taxon>
        <taxon>Actinomycetota</taxon>
        <taxon>Actinomycetes</taxon>
        <taxon>Pseudonocardiales</taxon>
        <taxon>Pseudonocardiaceae</taxon>
        <taxon>Pseudonocardia</taxon>
    </lineage>
</organism>
<protein>
    <submittedName>
        <fullName evidence="3">Anti-anti-sigma regulatory factor</fullName>
    </submittedName>
</protein>
<name>A0A4Q7UZW8_PSEST</name>
<proteinExistence type="predicted"/>
<evidence type="ECO:0000313" key="4">
    <source>
        <dbReference type="Proteomes" id="UP000291591"/>
    </source>
</evidence>
<feature type="region of interest" description="Disordered" evidence="1">
    <location>
        <begin position="34"/>
        <end position="64"/>
    </location>
</feature>
<evidence type="ECO:0000256" key="1">
    <source>
        <dbReference type="SAM" id="MobiDB-lite"/>
    </source>
</evidence>
<dbReference type="InterPro" id="IPR036513">
    <property type="entry name" value="STAS_dom_sf"/>
</dbReference>
<comment type="caution">
    <text evidence="3">The sequence shown here is derived from an EMBL/GenBank/DDBJ whole genome shotgun (WGS) entry which is preliminary data.</text>
</comment>
<accession>A0A4Q7UZW8</accession>
<dbReference type="PROSITE" id="PS50801">
    <property type="entry name" value="STAS"/>
    <property type="match status" value="1"/>
</dbReference>
<evidence type="ECO:0000313" key="3">
    <source>
        <dbReference type="EMBL" id="RZT86694.1"/>
    </source>
</evidence>
<keyword evidence="4" id="KW-1185">Reference proteome</keyword>
<evidence type="ECO:0000259" key="2">
    <source>
        <dbReference type="PROSITE" id="PS50801"/>
    </source>
</evidence>
<dbReference type="Proteomes" id="UP000291591">
    <property type="component" value="Unassembled WGS sequence"/>
</dbReference>
<dbReference type="Gene3D" id="3.30.750.24">
    <property type="entry name" value="STAS domain"/>
    <property type="match status" value="1"/>
</dbReference>
<dbReference type="InterPro" id="IPR002645">
    <property type="entry name" value="STAS_dom"/>
</dbReference>
<dbReference type="SUPFAM" id="SSF52091">
    <property type="entry name" value="SpoIIaa-like"/>
    <property type="match status" value="1"/>
</dbReference>
<feature type="domain" description="STAS" evidence="2">
    <location>
        <begin position="80"/>
        <end position="187"/>
    </location>
</feature>
<dbReference type="AlphaFoldDB" id="A0A4Q7UZW8"/>
<dbReference type="RefSeq" id="WP_130290951.1">
    <property type="nucleotide sequence ID" value="NZ_SHKL01000001.1"/>
</dbReference>
<reference evidence="3 4" key="1">
    <citation type="submission" date="2019-02" db="EMBL/GenBank/DDBJ databases">
        <title>Sequencing the genomes of 1000 actinobacteria strains.</title>
        <authorList>
            <person name="Klenk H.-P."/>
        </authorList>
    </citation>
    <scope>NUCLEOTIDE SEQUENCE [LARGE SCALE GENOMIC DNA]</scope>
    <source>
        <strain evidence="3 4">DSM 45779</strain>
    </source>
</reference>
<feature type="compositionally biased region" description="Low complexity" evidence="1">
    <location>
        <begin position="34"/>
        <end position="44"/>
    </location>
</feature>